<accession>A0A0B2VUR2</accession>
<keyword evidence="5" id="KW-1185">Reference proteome</keyword>
<dbReference type="InterPro" id="IPR007483">
    <property type="entry name" value="Hamartin"/>
</dbReference>
<dbReference type="STRING" id="6265.A0A0B2VUR2"/>
<dbReference type="Gene3D" id="1.25.10.10">
    <property type="entry name" value="Leucine-rich Repeat Variant"/>
    <property type="match status" value="1"/>
</dbReference>
<feature type="compositionally biased region" description="Basic and acidic residues" evidence="2">
    <location>
        <begin position="485"/>
        <end position="506"/>
    </location>
</feature>
<dbReference type="PANTHER" id="PTHR15154">
    <property type="entry name" value="HAMARTIN"/>
    <property type="match status" value="1"/>
</dbReference>
<dbReference type="GO" id="GO:0008285">
    <property type="term" value="P:negative regulation of cell population proliferation"/>
    <property type="evidence" value="ECO:0007669"/>
    <property type="project" value="TreeGrafter"/>
</dbReference>
<dbReference type="OMA" id="MIERRRC"/>
<feature type="transmembrane region" description="Helical" evidence="3">
    <location>
        <begin position="274"/>
        <end position="299"/>
    </location>
</feature>
<dbReference type="SUPFAM" id="SSF48371">
    <property type="entry name" value="ARM repeat"/>
    <property type="match status" value="1"/>
</dbReference>
<dbReference type="GO" id="GO:0051726">
    <property type="term" value="P:regulation of cell cycle"/>
    <property type="evidence" value="ECO:0007669"/>
    <property type="project" value="TreeGrafter"/>
</dbReference>
<keyword evidence="3" id="KW-0812">Transmembrane</keyword>
<feature type="compositionally biased region" description="Polar residues" evidence="2">
    <location>
        <begin position="434"/>
        <end position="466"/>
    </location>
</feature>
<dbReference type="InterPro" id="IPR011989">
    <property type="entry name" value="ARM-like"/>
</dbReference>
<dbReference type="Pfam" id="PF04388">
    <property type="entry name" value="Hamartin"/>
    <property type="match status" value="2"/>
</dbReference>
<dbReference type="EMBL" id="JPKZ01000792">
    <property type="protein sequence ID" value="KHN85423.1"/>
    <property type="molecule type" value="Genomic_DNA"/>
</dbReference>
<keyword evidence="1" id="KW-0175">Coiled coil</keyword>
<keyword evidence="3" id="KW-1133">Transmembrane helix</keyword>
<dbReference type="OrthoDB" id="6022054at2759"/>
<feature type="region of interest" description="Disordered" evidence="2">
    <location>
        <begin position="578"/>
        <end position="608"/>
    </location>
</feature>
<dbReference type="PANTHER" id="PTHR15154:SF2">
    <property type="entry name" value="HAMARTIN"/>
    <property type="match status" value="1"/>
</dbReference>
<gene>
    <name evidence="4" type="primary">TSC1</name>
    <name evidence="4" type="ORF">Tcan_05847</name>
</gene>
<protein>
    <submittedName>
        <fullName evidence="4">Hamartin</fullName>
    </submittedName>
</protein>
<dbReference type="GO" id="GO:0032007">
    <property type="term" value="P:negative regulation of TOR signaling"/>
    <property type="evidence" value="ECO:0007669"/>
    <property type="project" value="TreeGrafter"/>
</dbReference>
<feature type="region of interest" description="Disordered" evidence="2">
    <location>
        <begin position="396"/>
        <end position="506"/>
    </location>
</feature>
<dbReference type="AlphaFoldDB" id="A0A0B2VUR2"/>
<name>A0A0B2VUR2_TOXCA</name>
<dbReference type="Proteomes" id="UP000031036">
    <property type="component" value="Unassembled WGS sequence"/>
</dbReference>
<evidence type="ECO:0000313" key="5">
    <source>
        <dbReference type="Proteomes" id="UP000031036"/>
    </source>
</evidence>
<sequence length="1238" mass="139783">MSNRTKAEIRKLIQYSESADSKVSENSREALRSLIDQGEAIGHLVQYYSKTRSASVLDLLCRIKEPNDTELCNRIQEIMDGNPLATIILLGQIVQRAPSWLTKLVDHPVFSNVLKLIHSYPAIVQFVTGEAIGHLVQYYSKTRSASVLDLLCRIKEPNDTELCNRIQEIMDGNPLATIILLGQIVQRAPSWLTKLVDHPVFSNVLKLIHSSNSTVIVVAGLLFISSLLPYCSTIKKSLLNDIFTVLLSASAVLYKRKKAVDKTKGDSIEAVYVSHLYCAITQYFIILYGIYPANLLSFLREHYVRDRERRAFTVLEPIMSCVKFHPQLFKMSADQEMDRNRWSQREAHDFVADCRHVLVRPTVVRANVNVKGHMSPSRSAKSSSVTRFNQMRSAGSNISSSYSLSSSPTTKSSDSNWDDTWSPSINLGIETPPETRSATPLAHRTNTISNSTILPGSVSSRRSTAASDEMRRSTRRSSFGQKFSEIFRGRTKAPELKGNHEHELERRSTVSIEKILAATKEEVETENIEVIDAKAELSRRDSEISQVEEGLDATEICLSPSSTLSYRTTTERASPTITPTMMESGEEGDLRRGVHSAEGNRGNDLNETNSTLDAEIANIGGKGNAEALTASLPRSRSASSVQPTVVEKDTETTLLAPQQYDQQPVSSDSVQPDDTVCVDESTTGDVNDERSSHFSVSSFFRVVNRQRFTSECPPPAVFINRTTPAPRTKRRYKSTPVHRVCSCPSLVEGEHLRYSMRKVEARILSNNSTTKRILTVAQIADAIEKDFPYLVFLKTLPLANIDEESIDVELSEEHKRTRHGYIEASFEYHSCLKQLGLADRLPAKIYDDMSAFIHGLSVEKQRDILSSRLSLVNQHLMYERSGRLLHAERNRRLFGRIKQQKLSDAEKIYLQKSLHTALLEREQLVSALTEFRKQSMQERKKRDETENRYREELLRSRHESEKCMRELDRLGHRVVKLTEVNEQLQFDLDTVRRRCENAEVQLSLAEAKIVELENMKPELQKAYRANQQLKDKIAQCEAYAKGINTARAVELSTIGERDDQQLLAQIAQLKIDLKKERNLKDAAKAKTMEMEEEWKEERQRVNDLKMMLERAATLHIQQSEAAQHKFLSLLSVCQKQQAHILDLNTHIEKLMYNRRPPSHEAAPMAIPKSTVPDEILSYDSSVCGSDNMPFFPPDLFAKQGGHSSETNGAGVRDVNAGTAAIIPPERKNDRYRLPSGTL</sequence>
<evidence type="ECO:0000256" key="3">
    <source>
        <dbReference type="SAM" id="Phobius"/>
    </source>
</evidence>
<dbReference type="GO" id="GO:0033596">
    <property type="term" value="C:TSC1-TSC2 complex"/>
    <property type="evidence" value="ECO:0007669"/>
    <property type="project" value="TreeGrafter"/>
</dbReference>
<feature type="coiled-coil region" evidence="1">
    <location>
        <begin position="1066"/>
        <end position="1111"/>
    </location>
</feature>
<evidence type="ECO:0000256" key="1">
    <source>
        <dbReference type="SAM" id="Coils"/>
    </source>
</evidence>
<comment type="caution">
    <text evidence="4">The sequence shown here is derived from an EMBL/GenBank/DDBJ whole genome shotgun (WGS) entry which is preliminary data.</text>
</comment>
<organism evidence="4 5">
    <name type="scientific">Toxocara canis</name>
    <name type="common">Canine roundworm</name>
    <dbReference type="NCBI Taxonomy" id="6265"/>
    <lineage>
        <taxon>Eukaryota</taxon>
        <taxon>Metazoa</taxon>
        <taxon>Ecdysozoa</taxon>
        <taxon>Nematoda</taxon>
        <taxon>Chromadorea</taxon>
        <taxon>Rhabditida</taxon>
        <taxon>Spirurina</taxon>
        <taxon>Ascaridomorpha</taxon>
        <taxon>Ascaridoidea</taxon>
        <taxon>Toxocaridae</taxon>
        <taxon>Toxocara</taxon>
    </lineage>
</organism>
<dbReference type="InterPro" id="IPR016024">
    <property type="entry name" value="ARM-type_fold"/>
</dbReference>
<evidence type="ECO:0000313" key="4">
    <source>
        <dbReference type="EMBL" id="KHN85423.1"/>
    </source>
</evidence>
<keyword evidence="3" id="KW-0472">Membrane</keyword>
<reference evidence="4 5" key="1">
    <citation type="submission" date="2014-11" db="EMBL/GenBank/DDBJ databases">
        <title>Genetic blueprint of the zoonotic pathogen Toxocara canis.</title>
        <authorList>
            <person name="Zhu X.-Q."/>
            <person name="Korhonen P.K."/>
            <person name="Cai H."/>
            <person name="Young N.D."/>
            <person name="Nejsum P."/>
            <person name="von Samson-Himmelstjerna G."/>
            <person name="Boag P.R."/>
            <person name="Tan P."/>
            <person name="Li Q."/>
            <person name="Min J."/>
            <person name="Yang Y."/>
            <person name="Wang X."/>
            <person name="Fang X."/>
            <person name="Hall R.S."/>
            <person name="Hofmann A."/>
            <person name="Sternberg P.W."/>
            <person name="Jex A.R."/>
            <person name="Gasser R.B."/>
        </authorList>
    </citation>
    <scope>NUCLEOTIDE SEQUENCE [LARGE SCALE GENOMIC DNA]</scope>
    <source>
        <strain evidence="4">PN_DK_2014</strain>
    </source>
</reference>
<feature type="region of interest" description="Disordered" evidence="2">
    <location>
        <begin position="1199"/>
        <end position="1218"/>
    </location>
</feature>
<feature type="compositionally biased region" description="Low complexity" evidence="2">
    <location>
        <begin position="396"/>
        <end position="415"/>
    </location>
</feature>
<proteinExistence type="predicted"/>
<evidence type="ECO:0000256" key="2">
    <source>
        <dbReference type="SAM" id="MobiDB-lite"/>
    </source>
</evidence>
<feature type="coiled-coil region" evidence="1">
    <location>
        <begin position="981"/>
        <end position="1039"/>
    </location>
</feature>